<dbReference type="InterPro" id="IPR043148">
    <property type="entry name" value="TagF_C"/>
</dbReference>
<dbReference type="InterPro" id="IPR007554">
    <property type="entry name" value="Glycerophosphate_synth"/>
</dbReference>
<keyword evidence="8" id="KW-1185">Reference proteome</keyword>
<keyword evidence="5" id="KW-0777">Teichoic acid biosynthesis</keyword>
<gene>
    <name evidence="7" type="ORF">ELX58_02170</name>
</gene>
<comment type="similarity">
    <text evidence="2">Belongs to the CDP-glycerol glycerophosphotransferase family.</text>
</comment>
<evidence type="ECO:0000256" key="2">
    <source>
        <dbReference type="ARBA" id="ARBA00010488"/>
    </source>
</evidence>
<dbReference type="SUPFAM" id="SSF53756">
    <property type="entry name" value="UDP-Glycosyltransferase/glycogen phosphorylase"/>
    <property type="match status" value="1"/>
</dbReference>
<dbReference type="KEGG" id="lji:ELX58_02170"/>
<evidence type="ECO:0000313" key="8">
    <source>
        <dbReference type="Proteomes" id="UP000294321"/>
    </source>
</evidence>
<dbReference type="PANTHER" id="PTHR37316:SF3">
    <property type="entry name" value="TEICHOIC ACID GLYCEROL-PHOSPHATE TRANSFERASE"/>
    <property type="match status" value="1"/>
</dbReference>
<proteinExistence type="inferred from homology"/>
<dbReference type="Gene3D" id="3.40.50.11820">
    <property type="match status" value="1"/>
</dbReference>
<evidence type="ECO:0000313" key="7">
    <source>
        <dbReference type="EMBL" id="QBP18999.1"/>
    </source>
</evidence>
<dbReference type="InterPro" id="IPR051612">
    <property type="entry name" value="Teichoic_Acid_Biosynth"/>
</dbReference>
<keyword evidence="6" id="KW-0472">Membrane</keyword>
<dbReference type="Proteomes" id="UP000294321">
    <property type="component" value="Chromosome"/>
</dbReference>
<evidence type="ECO:0000256" key="5">
    <source>
        <dbReference type="ARBA" id="ARBA00022944"/>
    </source>
</evidence>
<dbReference type="InterPro" id="IPR043149">
    <property type="entry name" value="TagF_N"/>
</dbReference>
<dbReference type="GO" id="GO:0019350">
    <property type="term" value="P:teichoic acid biosynthetic process"/>
    <property type="evidence" value="ECO:0007669"/>
    <property type="project" value="UniProtKB-KW"/>
</dbReference>
<evidence type="ECO:0000256" key="3">
    <source>
        <dbReference type="ARBA" id="ARBA00022475"/>
    </source>
</evidence>
<dbReference type="OrthoDB" id="9811865at2"/>
<accession>A0A4V1ALW3</accession>
<keyword evidence="4 7" id="KW-0808">Transferase</keyword>
<dbReference type="GO" id="GO:0005886">
    <property type="term" value="C:plasma membrane"/>
    <property type="evidence" value="ECO:0007669"/>
    <property type="project" value="UniProtKB-SubCell"/>
</dbReference>
<reference evidence="8" key="1">
    <citation type="submission" date="2018-12" db="EMBL/GenBank/DDBJ databases">
        <title>A new species of lactobacillus.</title>
        <authorList>
            <person name="Jian Y."/>
            <person name="Xin L."/>
            <person name="Hong Z.J."/>
            <person name="Ming L.Z."/>
            <person name="Hong X.Z."/>
        </authorList>
    </citation>
    <scope>NUCLEOTIDE SEQUENCE [LARGE SCALE GENOMIC DNA]</scope>
    <source>
        <strain evidence="8">HSLZ-75</strain>
    </source>
</reference>
<name>A0A4V1ALW3_9LACO</name>
<dbReference type="Gene3D" id="3.40.50.12580">
    <property type="match status" value="1"/>
</dbReference>
<dbReference type="GO" id="GO:0047355">
    <property type="term" value="F:CDP-glycerol glycerophosphotransferase activity"/>
    <property type="evidence" value="ECO:0007669"/>
    <property type="project" value="InterPro"/>
</dbReference>
<comment type="subcellular location">
    <subcellularLocation>
        <location evidence="1">Cell membrane</location>
        <topology evidence="1">Peripheral membrane protein</topology>
    </subcellularLocation>
</comment>
<dbReference type="Pfam" id="PF04464">
    <property type="entry name" value="Glyphos_transf"/>
    <property type="match status" value="1"/>
</dbReference>
<evidence type="ECO:0000256" key="4">
    <source>
        <dbReference type="ARBA" id="ARBA00022679"/>
    </source>
</evidence>
<evidence type="ECO:0000256" key="6">
    <source>
        <dbReference type="ARBA" id="ARBA00023136"/>
    </source>
</evidence>
<keyword evidence="3" id="KW-1003">Cell membrane</keyword>
<sequence length="388" mass="45863">MKSLYLWLVKVISLLHFHKDRKNVVYIMSFDNNMNLIYKIAKAMPEGHHLIVFYTRINPHQRAILALHRRRIRAICFKDGLRFVFKLLPIILSARLIICDNYYPFLGGLKLPKNVKVIQLWHADGAVKEFGWGDPDTAHQSRSDQHRYQSVYNHFDNYVVASKAMGQVFVNDYHIPFSRIRLLGYPRSDIFFNRKWIERSRRQVLKRYPQFRGRRIILYAPTYRKGVKYNPPIGLVKSLTSDPKAIVIVRLHPALRDQFSWIEQEIGFSSRLYYLNNASTAKLLTITNTLITDYSSVAFDYSLLPRAHSLIFFMYDLAKYQKMPGCQPNFLNWLPDSPVENVKDLARVIKQNKKTNLKAFNLRWNTYNDGHASDRFIHHYIEPLRRRN</sequence>
<protein>
    <submittedName>
        <fullName evidence="7">CDP-glycerol glycerophosphotransferase family protein</fullName>
    </submittedName>
</protein>
<dbReference type="AlphaFoldDB" id="A0A4V1ALW3"/>
<dbReference type="EMBL" id="CP034726">
    <property type="protein sequence ID" value="QBP18999.1"/>
    <property type="molecule type" value="Genomic_DNA"/>
</dbReference>
<organism evidence="7 8">
    <name type="scientific">Acetilactobacillus jinshanensis</name>
    <dbReference type="NCBI Taxonomy" id="1720083"/>
    <lineage>
        <taxon>Bacteria</taxon>
        <taxon>Bacillati</taxon>
        <taxon>Bacillota</taxon>
        <taxon>Bacilli</taxon>
        <taxon>Lactobacillales</taxon>
        <taxon>Lactobacillaceae</taxon>
        <taxon>Acetilactobacillus</taxon>
    </lineage>
</organism>
<dbReference type="PANTHER" id="PTHR37316">
    <property type="entry name" value="TEICHOIC ACID GLYCEROL-PHOSPHATE PRIMASE"/>
    <property type="match status" value="1"/>
</dbReference>
<evidence type="ECO:0000256" key="1">
    <source>
        <dbReference type="ARBA" id="ARBA00004202"/>
    </source>
</evidence>